<dbReference type="EMBL" id="BAAABL010000050">
    <property type="protein sequence ID" value="GAA0303848.1"/>
    <property type="molecule type" value="Genomic_DNA"/>
</dbReference>
<comment type="caution">
    <text evidence="2">The sequence shown here is derived from an EMBL/GenBank/DDBJ whole genome shotgun (WGS) entry which is preliminary data.</text>
</comment>
<feature type="domain" description="DUF7979" evidence="1">
    <location>
        <begin position="83"/>
        <end position="142"/>
    </location>
</feature>
<accession>A0AAV3S970</accession>
<evidence type="ECO:0000313" key="2">
    <source>
        <dbReference type="EMBL" id="GAA0303848.1"/>
    </source>
</evidence>
<reference evidence="2 3" key="1">
    <citation type="journal article" date="2019" name="Int. J. Syst. Evol. Microbiol.">
        <title>The Global Catalogue of Microorganisms (GCM) 10K type strain sequencing project: providing services to taxonomists for standard genome sequencing and annotation.</title>
        <authorList>
            <consortium name="The Broad Institute Genomics Platform"/>
            <consortium name="The Broad Institute Genome Sequencing Center for Infectious Disease"/>
            <person name="Wu L."/>
            <person name="Ma J."/>
        </authorList>
    </citation>
    <scope>NUCLEOTIDE SEQUENCE [LARGE SCALE GENOMIC DNA]</scope>
    <source>
        <strain evidence="2 3">JCM 16330</strain>
    </source>
</reference>
<dbReference type="Proteomes" id="UP001500837">
    <property type="component" value="Unassembled WGS sequence"/>
</dbReference>
<evidence type="ECO:0000313" key="3">
    <source>
        <dbReference type="Proteomes" id="UP001500837"/>
    </source>
</evidence>
<protein>
    <recommendedName>
        <fullName evidence="1">DUF7979 domain-containing protein</fullName>
    </recommendedName>
</protein>
<name>A0AAV3S970_9EURY</name>
<gene>
    <name evidence="2" type="ORF">GCM10009066_17310</name>
</gene>
<dbReference type="InterPro" id="IPR058285">
    <property type="entry name" value="DUF7979"/>
</dbReference>
<sequence length="161" mass="18353">MNTTSQAVEPREFQTLSNASQGLALEAIENGEATALRTNLSGDLRPRMNWSQLRYQGTVYDLSWQRVGLVAQYKMSHTSHVSASEIENVSDGIAYGNLSDRAQRFFTEARAGNESAWYSREAFPAEFHDHHLVKYQREYYRVIVYTGDFEQYRLSATPTDG</sequence>
<organism evidence="2 3">
    <name type="scientific">Halarchaeum salinum</name>
    <dbReference type="NCBI Taxonomy" id="489912"/>
    <lineage>
        <taxon>Archaea</taxon>
        <taxon>Methanobacteriati</taxon>
        <taxon>Methanobacteriota</taxon>
        <taxon>Stenosarchaea group</taxon>
        <taxon>Halobacteria</taxon>
        <taxon>Halobacteriales</taxon>
        <taxon>Halobacteriaceae</taxon>
    </lineage>
</organism>
<keyword evidence="3" id="KW-1185">Reference proteome</keyword>
<dbReference type="AlphaFoldDB" id="A0AAV3S970"/>
<evidence type="ECO:0000259" key="1">
    <source>
        <dbReference type="Pfam" id="PF25934"/>
    </source>
</evidence>
<proteinExistence type="predicted"/>
<dbReference type="Pfam" id="PF25934">
    <property type="entry name" value="DUF7979"/>
    <property type="match status" value="1"/>
</dbReference>